<name>A0A9D1AND7_9FIRM</name>
<dbReference type="InterPro" id="IPR046453">
    <property type="entry name" value="GpA_ATPase"/>
</dbReference>
<protein>
    <submittedName>
        <fullName evidence="4">Phage terminase large subunit family protein</fullName>
    </submittedName>
</protein>
<dbReference type="EMBL" id="DVGZ01000100">
    <property type="protein sequence ID" value="HIR47802.1"/>
    <property type="molecule type" value="Genomic_DNA"/>
</dbReference>
<evidence type="ECO:0000313" key="4">
    <source>
        <dbReference type="EMBL" id="HIR47802.1"/>
    </source>
</evidence>
<organism evidence="4 5">
    <name type="scientific">Candidatus Caccousia avicola</name>
    <dbReference type="NCBI Taxonomy" id="2840721"/>
    <lineage>
        <taxon>Bacteria</taxon>
        <taxon>Bacillati</taxon>
        <taxon>Bacillota</taxon>
        <taxon>Clostridia</taxon>
        <taxon>Eubacteriales</taxon>
        <taxon>Oscillospiraceae</taxon>
        <taxon>Oscillospiraceae incertae sedis</taxon>
        <taxon>Candidatus Caccousia</taxon>
    </lineage>
</organism>
<evidence type="ECO:0000259" key="3">
    <source>
        <dbReference type="Pfam" id="PF20454"/>
    </source>
</evidence>
<reference evidence="4" key="1">
    <citation type="submission" date="2020-10" db="EMBL/GenBank/DDBJ databases">
        <authorList>
            <person name="Gilroy R."/>
        </authorList>
    </citation>
    <scope>NUCLEOTIDE SEQUENCE</scope>
    <source>
        <strain evidence="4">ChiSxjej1B13-7958</strain>
    </source>
</reference>
<dbReference type="GO" id="GO:0016887">
    <property type="term" value="F:ATP hydrolysis activity"/>
    <property type="evidence" value="ECO:0007669"/>
    <property type="project" value="InterPro"/>
</dbReference>
<dbReference type="InterPro" id="IPR046454">
    <property type="entry name" value="GpA_endonuclease"/>
</dbReference>
<feature type="domain" description="Terminase large subunit GpA endonuclease" evidence="3">
    <location>
        <begin position="292"/>
        <end position="562"/>
    </location>
</feature>
<dbReference type="Proteomes" id="UP000824242">
    <property type="component" value="Unassembled WGS sequence"/>
</dbReference>
<evidence type="ECO:0000256" key="1">
    <source>
        <dbReference type="SAM" id="MobiDB-lite"/>
    </source>
</evidence>
<dbReference type="GO" id="GO:0004519">
    <property type="term" value="F:endonuclease activity"/>
    <property type="evidence" value="ECO:0007669"/>
    <property type="project" value="InterPro"/>
</dbReference>
<accession>A0A9D1AND7</accession>
<gene>
    <name evidence="4" type="ORF">IAB89_09160</name>
</gene>
<dbReference type="Pfam" id="PF20454">
    <property type="entry name" value="GpA_nuclease"/>
    <property type="match status" value="1"/>
</dbReference>
<evidence type="ECO:0000313" key="5">
    <source>
        <dbReference type="Proteomes" id="UP000824242"/>
    </source>
</evidence>
<dbReference type="AlphaFoldDB" id="A0A9D1AND7"/>
<feature type="domain" description="Phage terminase large subunit GpA ATPase" evidence="2">
    <location>
        <begin position="35"/>
        <end position="279"/>
    </location>
</feature>
<sequence>MTGWLSEALRALRPPQELTTAQWAEQSRILSPAESARPGPWRNDVTPYLVGIMDAFDDPEVEDITFVKCTQVGGTSVMLNMIGKAICCDPGPMMMVYPKDDLCELASEEKLQPMIRSCPQLREQYDESSKRLDLVFDSARLALVSANSPSNLASRPVRYLFLDEEDKFPVRAGKEASPAKLAMERQHTFATSRKTVHASTPVFETGPIWQGWLQAGSQMEYFVPCPHCGAMWTFKLRQLKFPDGCTEDQALREACYVCEECGCVIKNSDKPGMLLAGEWRRTGGKGGKRRIAFRLNALYSPWVRFGEAAAEWIDSQRAPEKLQNFVNSWLGEPFREVERTLDAQRLLDENESSYPAGIVPPGTVFLTGGVDVQKKSFFWTVRAWLSDLSSYNVAHGQAFSWPEIEEVMNAPYRGTDGNPMLVNLAAIDSGDQTDDVYAFCAVNRAWAVAVKGSSTRLLDRYKTSVIAKDGLGKGMPLILVDTAYYKDMIFSRILRGQESGGWLLHSGCDPEYAEMVTAEHKVIHRVRGHLVTQWEPKVTGGDNHYFDAEVYAACAADLLGMRSIYVRAQESIREDGNAFAETASAGRTAPEQGTSGGTFRRKGR</sequence>
<reference evidence="4" key="2">
    <citation type="journal article" date="2021" name="PeerJ">
        <title>Extensive microbial diversity within the chicken gut microbiome revealed by metagenomics and culture.</title>
        <authorList>
            <person name="Gilroy R."/>
            <person name="Ravi A."/>
            <person name="Getino M."/>
            <person name="Pursley I."/>
            <person name="Horton D.L."/>
            <person name="Alikhan N.F."/>
            <person name="Baker D."/>
            <person name="Gharbi K."/>
            <person name="Hall N."/>
            <person name="Watson M."/>
            <person name="Adriaenssens E.M."/>
            <person name="Foster-Nyarko E."/>
            <person name="Jarju S."/>
            <person name="Secka A."/>
            <person name="Antonio M."/>
            <person name="Oren A."/>
            <person name="Chaudhuri R.R."/>
            <person name="La Ragione R."/>
            <person name="Hildebrand F."/>
            <person name="Pallen M.J."/>
        </authorList>
    </citation>
    <scope>NUCLEOTIDE SEQUENCE</scope>
    <source>
        <strain evidence="4">ChiSxjej1B13-7958</strain>
    </source>
</reference>
<evidence type="ECO:0000259" key="2">
    <source>
        <dbReference type="Pfam" id="PF05876"/>
    </source>
</evidence>
<proteinExistence type="predicted"/>
<dbReference type="Pfam" id="PF05876">
    <property type="entry name" value="GpA_ATPase"/>
    <property type="match status" value="1"/>
</dbReference>
<feature type="region of interest" description="Disordered" evidence="1">
    <location>
        <begin position="581"/>
        <end position="604"/>
    </location>
</feature>
<comment type="caution">
    <text evidence="4">The sequence shown here is derived from an EMBL/GenBank/DDBJ whole genome shotgun (WGS) entry which is preliminary data.</text>
</comment>